<dbReference type="PROSITE" id="PS51371">
    <property type="entry name" value="CBS"/>
    <property type="match status" value="2"/>
</dbReference>
<evidence type="ECO:0000313" key="11">
    <source>
        <dbReference type="Proteomes" id="UP000215607"/>
    </source>
</evidence>
<proteinExistence type="predicted"/>
<protein>
    <recommendedName>
        <fullName evidence="12">HlyC/CorC family transporter</fullName>
    </recommendedName>
</protein>
<evidence type="ECO:0000259" key="8">
    <source>
        <dbReference type="PROSITE" id="PS51371"/>
    </source>
</evidence>
<evidence type="ECO:0008006" key="12">
    <source>
        <dbReference type="Google" id="ProtNLM"/>
    </source>
</evidence>
<gene>
    <name evidence="10" type="ORF">DJ79_09395</name>
</gene>
<evidence type="ECO:0000256" key="3">
    <source>
        <dbReference type="ARBA" id="ARBA00022737"/>
    </source>
</evidence>
<evidence type="ECO:0000256" key="6">
    <source>
        <dbReference type="ARBA" id="ARBA00023136"/>
    </source>
</evidence>
<dbReference type="GO" id="GO:0016020">
    <property type="term" value="C:membrane"/>
    <property type="evidence" value="ECO:0007669"/>
    <property type="project" value="UniProtKB-SubCell"/>
</dbReference>
<dbReference type="InterPro" id="IPR002550">
    <property type="entry name" value="CNNM"/>
</dbReference>
<sequence>MNLTIAFVGVGAILALTAVSAFFSSSELAVFSVPAHRIDSLVATDAPGARALSALRDDSHRFLVTALVSNNVANIAAASVATAVFVRFGFSGGQAATGSTLVTSVFVIVFGEIAPKSYAVANAERHALRVSRIVVAVQRVLRPVLYVFEAASGVVNRFTGGESAIESYLTREEIATLVRSGEVAGALDPDEGAMIRGVLDLETTTVAAVMVPRTDVVALPDTATPADALSRAASEGVTRMPVYGENRDDVVGVVDVRDAIRADESGADLASALSEPAFVPETKPLDELFTEMRASETRMVIVVDEHGAVVGIATLEDLFEEVVGDEADALRTHFHAAAGLVVAVTPSPERLVRALDEALDAWPRRAVIVSTGEYDFEATPDVDFEGRNVEIVELDPRLSPAEVGETVSRILDDNHEPGERVSLEVSVFHQIVAAFDVERSVAFVRMLAARLADAGGVLQLYVDADADRNVATVLNLLDETIDLTVAVDDGQFVRRP</sequence>
<dbReference type="InterPro" id="IPR046342">
    <property type="entry name" value="CBS_dom_sf"/>
</dbReference>
<dbReference type="CDD" id="cd04590">
    <property type="entry name" value="CBS_pair_CorC_HlyC_assoc"/>
    <property type="match status" value="1"/>
</dbReference>
<name>A0A256JEZ5_HALEZ</name>
<keyword evidence="5 7" id="KW-0129">CBS domain</keyword>
<keyword evidence="2" id="KW-0812">Transmembrane</keyword>
<evidence type="ECO:0000256" key="5">
    <source>
        <dbReference type="ARBA" id="ARBA00023122"/>
    </source>
</evidence>
<comment type="subcellular location">
    <subcellularLocation>
        <location evidence="1">Membrane</location>
        <topology evidence="1">Multi-pass membrane protein</topology>
    </subcellularLocation>
</comment>
<keyword evidence="3" id="KW-0677">Repeat</keyword>
<dbReference type="InterPro" id="IPR044751">
    <property type="entry name" value="Ion_transp-like_CBS"/>
</dbReference>
<evidence type="ECO:0000256" key="4">
    <source>
        <dbReference type="ARBA" id="ARBA00022989"/>
    </source>
</evidence>
<feature type="domain" description="CBS" evidence="8">
    <location>
        <begin position="210"/>
        <end position="269"/>
    </location>
</feature>
<comment type="caution">
    <text evidence="10">The sequence shown here is derived from an EMBL/GenBank/DDBJ whole genome shotgun (WGS) entry which is preliminary data.</text>
</comment>
<dbReference type="InterPro" id="IPR000644">
    <property type="entry name" value="CBS_dom"/>
</dbReference>
<evidence type="ECO:0000256" key="1">
    <source>
        <dbReference type="ARBA" id="ARBA00004141"/>
    </source>
</evidence>
<dbReference type="Pfam" id="PF00571">
    <property type="entry name" value="CBS"/>
    <property type="match status" value="2"/>
</dbReference>
<evidence type="ECO:0000256" key="2">
    <source>
        <dbReference type="ARBA" id="ARBA00022692"/>
    </source>
</evidence>
<keyword evidence="6" id="KW-0472">Membrane</keyword>
<dbReference type="PANTHER" id="PTHR22777:SF17">
    <property type="entry name" value="UPF0053 PROTEIN SLL0260"/>
    <property type="match status" value="1"/>
</dbReference>
<organism evidence="10 11">
    <name type="scientific">Halorubrum ezzemoulense</name>
    <name type="common">Halorubrum chaoviator</name>
    <dbReference type="NCBI Taxonomy" id="337243"/>
    <lineage>
        <taxon>Archaea</taxon>
        <taxon>Methanobacteriati</taxon>
        <taxon>Methanobacteriota</taxon>
        <taxon>Stenosarchaea group</taxon>
        <taxon>Halobacteria</taxon>
        <taxon>Halobacteriales</taxon>
        <taxon>Haloferacaceae</taxon>
        <taxon>Halorubrum</taxon>
    </lineage>
</organism>
<accession>A0A256JEZ5</accession>
<dbReference type="PROSITE" id="PS51846">
    <property type="entry name" value="CNNM"/>
    <property type="match status" value="1"/>
</dbReference>
<dbReference type="Proteomes" id="UP000215607">
    <property type="component" value="Unassembled WGS sequence"/>
</dbReference>
<dbReference type="SUPFAM" id="SSF54631">
    <property type="entry name" value="CBS-domain pair"/>
    <property type="match status" value="1"/>
</dbReference>
<feature type="domain" description="CBS" evidence="8">
    <location>
        <begin position="272"/>
        <end position="330"/>
    </location>
</feature>
<keyword evidence="4" id="KW-1133">Transmembrane helix</keyword>
<dbReference type="Gene3D" id="3.10.580.10">
    <property type="entry name" value="CBS-domain"/>
    <property type="match status" value="1"/>
</dbReference>
<dbReference type="SMART" id="SM00116">
    <property type="entry name" value="CBS"/>
    <property type="match status" value="2"/>
</dbReference>
<evidence type="ECO:0000256" key="7">
    <source>
        <dbReference type="PROSITE-ProRule" id="PRU00703"/>
    </source>
</evidence>
<feature type="domain" description="CNNM transmembrane" evidence="9">
    <location>
        <begin position="2"/>
        <end position="191"/>
    </location>
</feature>
<dbReference type="AlphaFoldDB" id="A0A256JEZ5"/>
<dbReference type="PANTHER" id="PTHR22777">
    <property type="entry name" value="HEMOLYSIN-RELATED"/>
    <property type="match status" value="1"/>
</dbReference>
<dbReference type="Pfam" id="PF01595">
    <property type="entry name" value="CNNM"/>
    <property type="match status" value="1"/>
</dbReference>
<evidence type="ECO:0000313" key="10">
    <source>
        <dbReference type="EMBL" id="OYR67310.1"/>
    </source>
</evidence>
<dbReference type="EMBL" id="NHPA01000044">
    <property type="protein sequence ID" value="OYR67310.1"/>
    <property type="molecule type" value="Genomic_DNA"/>
</dbReference>
<evidence type="ECO:0000259" key="9">
    <source>
        <dbReference type="PROSITE" id="PS51846"/>
    </source>
</evidence>
<reference evidence="10 11" key="1">
    <citation type="journal article" date="2014" name="Front. Microbiol.">
        <title>Population and genomic analysis of the genus Halorubrum.</title>
        <authorList>
            <person name="Fullmer M.S."/>
            <person name="Soucy S.M."/>
            <person name="Swithers K.S."/>
            <person name="Makkay A.M."/>
            <person name="Wheeler R."/>
            <person name="Ventosa A."/>
            <person name="Gogarten J.P."/>
            <person name="Papke R.T."/>
        </authorList>
    </citation>
    <scope>NUCLEOTIDE SEQUENCE [LARGE SCALE GENOMIC DNA]</scope>
    <source>
        <strain evidence="10 11">Ga2p</strain>
    </source>
</reference>